<keyword evidence="2" id="KW-1185">Reference proteome</keyword>
<evidence type="ECO:0000313" key="1">
    <source>
        <dbReference type="EMBL" id="GLB68407.1"/>
    </source>
</evidence>
<evidence type="ECO:0008006" key="3">
    <source>
        <dbReference type="Google" id="ProtNLM"/>
    </source>
</evidence>
<reference evidence="1 2" key="1">
    <citation type="journal article" date="2023" name="Int. J. Syst. Evol. Microbiol.">
        <title>Arthrobacter mangrovi sp. nov., an actinobacterium isolated from the rhizosphere of a mangrove.</title>
        <authorList>
            <person name="Hamada M."/>
            <person name="Saitou S."/>
            <person name="Enomoto N."/>
            <person name="Nanri K."/>
            <person name="Hidaka K."/>
            <person name="Miura T."/>
            <person name="Tamura T."/>
        </authorList>
    </citation>
    <scope>NUCLEOTIDE SEQUENCE [LARGE SCALE GENOMIC DNA]</scope>
    <source>
        <strain evidence="1 2">NBRC 112813</strain>
    </source>
</reference>
<gene>
    <name evidence="1" type="ORF">AHIS1636_28490</name>
</gene>
<organism evidence="1 2">
    <name type="scientific">Arthrobacter mangrovi</name>
    <dbReference type="NCBI Taxonomy" id="2966350"/>
    <lineage>
        <taxon>Bacteria</taxon>
        <taxon>Bacillati</taxon>
        <taxon>Actinomycetota</taxon>
        <taxon>Actinomycetes</taxon>
        <taxon>Micrococcales</taxon>
        <taxon>Micrococcaceae</taxon>
        <taxon>Arthrobacter</taxon>
    </lineage>
</organism>
<accession>A0ABQ5MWQ5</accession>
<dbReference type="RefSeq" id="WP_264796505.1">
    <property type="nucleotide sequence ID" value="NZ_BRVS01000017.1"/>
</dbReference>
<proteinExistence type="predicted"/>
<dbReference type="Proteomes" id="UP001209654">
    <property type="component" value="Unassembled WGS sequence"/>
</dbReference>
<name>A0ABQ5MWQ5_9MICC</name>
<sequence length="105" mass="12123">MTAVQDHPAQRTLNEPVEVRFTPQGVPLAVRWRGRPWPVAADPLHWYSGWNWQDSDIPGPGQGQLVEIEYWRLQVHATSSSPLRTLEVRKHPGWDGWHLTHVCDE</sequence>
<dbReference type="EMBL" id="BRVS01000017">
    <property type="protein sequence ID" value="GLB68407.1"/>
    <property type="molecule type" value="Genomic_DNA"/>
</dbReference>
<protein>
    <recommendedName>
        <fullName evidence="3">Nucleotidyltransferase</fullName>
    </recommendedName>
</protein>
<comment type="caution">
    <text evidence="1">The sequence shown here is derived from an EMBL/GenBank/DDBJ whole genome shotgun (WGS) entry which is preliminary data.</text>
</comment>
<evidence type="ECO:0000313" key="2">
    <source>
        <dbReference type="Proteomes" id="UP001209654"/>
    </source>
</evidence>